<dbReference type="InParanoid" id="A0A5J5EMK8"/>
<evidence type="ECO:0000313" key="2">
    <source>
        <dbReference type="Proteomes" id="UP000326924"/>
    </source>
</evidence>
<evidence type="ECO:0000313" key="1">
    <source>
        <dbReference type="EMBL" id="KAA8898262.1"/>
    </source>
</evidence>
<organism evidence="1 2">
    <name type="scientific">Sphaerosporella brunnea</name>
    <dbReference type="NCBI Taxonomy" id="1250544"/>
    <lineage>
        <taxon>Eukaryota</taxon>
        <taxon>Fungi</taxon>
        <taxon>Dikarya</taxon>
        <taxon>Ascomycota</taxon>
        <taxon>Pezizomycotina</taxon>
        <taxon>Pezizomycetes</taxon>
        <taxon>Pezizales</taxon>
        <taxon>Pyronemataceae</taxon>
        <taxon>Sphaerosporella</taxon>
    </lineage>
</organism>
<dbReference type="AlphaFoldDB" id="A0A5J5EMK8"/>
<gene>
    <name evidence="1" type="ORF">FN846DRAFT_910147</name>
</gene>
<dbReference type="Proteomes" id="UP000326924">
    <property type="component" value="Unassembled WGS sequence"/>
</dbReference>
<keyword evidence="1" id="KW-0489">Methyltransferase</keyword>
<dbReference type="CDD" id="cd02440">
    <property type="entry name" value="AdoMet_MTases"/>
    <property type="match status" value="1"/>
</dbReference>
<proteinExistence type="predicted"/>
<keyword evidence="2" id="KW-1185">Reference proteome</keyword>
<protein>
    <submittedName>
        <fullName evidence="1">S-adenosyl-L-methionine-dependent methyltransferase</fullName>
    </submittedName>
</protein>
<dbReference type="PANTHER" id="PTHR43591">
    <property type="entry name" value="METHYLTRANSFERASE"/>
    <property type="match status" value="1"/>
</dbReference>
<dbReference type="Gene3D" id="3.40.50.150">
    <property type="entry name" value="Vaccinia Virus protein VP39"/>
    <property type="match status" value="1"/>
</dbReference>
<reference evidence="1 2" key="1">
    <citation type="submission" date="2019-09" db="EMBL/GenBank/DDBJ databases">
        <title>Draft genome of the ectomycorrhizal ascomycete Sphaerosporella brunnea.</title>
        <authorList>
            <consortium name="DOE Joint Genome Institute"/>
            <person name="Benucci G.M."/>
            <person name="Marozzi G."/>
            <person name="Antonielli L."/>
            <person name="Sanchez S."/>
            <person name="Marco P."/>
            <person name="Wang X."/>
            <person name="Falini L.B."/>
            <person name="Barry K."/>
            <person name="Haridas S."/>
            <person name="Lipzen A."/>
            <person name="Labutti K."/>
            <person name="Grigoriev I.V."/>
            <person name="Murat C."/>
            <person name="Martin F."/>
            <person name="Albertini E."/>
            <person name="Donnini D."/>
            <person name="Bonito G."/>
        </authorList>
    </citation>
    <scope>NUCLEOTIDE SEQUENCE [LARGE SCALE GENOMIC DNA]</scope>
    <source>
        <strain evidence="1 2">Sb_GMNB300</strain>
    </source>
</reference>
<name>A0A5J5EMK8_9PEZI</name>
<dbReference type="GO" id="GO:0032259">
    <property type="term" value="P:methylation"/>
    <property type="evidence" value="ECO:0007669"/>
    <property type="project" value="UniProtKB-KW"/>
</dbReference>
<dbReference type="InterPro" id="IPR029063">
    <property type="entry name" value="SAM-dependent_MTases_sf"/>
</dbReference>
<comment type="caution">
    <text evidence="1">The sequence shown here is derived from an EMBL/GenBank/DDBJ whole genome shotgun (WGS) entry which is preliminary data.</text>
</comment>
<dbReference type="GO" id="GO:0008168">
    <property type="term" value="F:methyltransferase activity"/>
    <property type="evidence" value="ECO:0007669"/>
    <property type="project" value="UniProtKB-KW"/>
</dbReference>
<keyword evidence="1" id="KW-0808">Transferase</keyword>
<sequence>MSNSPTMHVVEVDPALQEDLNSDDYASSGYENSLSSSIEQYAYENGRRYHTYFGDDKNLQPTDETEQDRLDLHHEIFLILLGGRLHLAPIGKTPQRILDVGTGTGIWAIEMADKYPNAMVFGLDLSPIQPKWVPPNCRFEVDDAERDWTHELDYFDFIHIRNLAQAISDWPKLLSQAYECTAPGGYIELAELETAPHSDDGTLDSATDLLRYFSLLHEGLARMGNLTAVAAETLKSNLENAGFVDVTVTTRKHPLAPWPKDPKMKHAGALALLSCQTGFHAYGIAIFTRVLGIDPVEADRICRAAIAQNGSRSHHIYTYYHVLHARKPLA</sequence>
<dbReference type="EMBL" id="VXIS01000188">
    <property type="protein sequence ID" value="KAA8898262.1"/>
    <property type="molecule type" value="Genomic_DNA"/>
</dbReference>
<dbReference type="OrthoDB" id="184880at2759"/>
<dbReference type="PANTHER" id="PTHR43591:SF10">
    <property type="entry name" value="ABC TRANSMEMBRANE TYPE-1 DOMAIN-CONTAINING PROTEIN-RELATED"/>
    <property type="match status" value="1"/>
</dbReference>
<accession>A0A5J5EMK8</accession>
<dbReference type="Pfam" id="PF13489">
    <property type="entry name" value="Methyltransf_23"/>
    <property type="match status" value="1"/>
</dbReference>
<dbReference type="SUPFAM" id="SSF53335">
    <property type="entry name" value="S-adenosyl-L-methionine-dependent methyltransferases"/>
    <property type="match status" value="1"/>
</dbReference>